<dbReference type="SUPFAM" id="SSF51905">
    <property type="entry name" value="FAD/NAD(P)-binding domain"/>
    <property type="match status" value="1"/>
</dbReference>
<dbReference type="Pfam" id="PF01593">
    <property type="entry name" value="Amino_oxidase"/>
    <property type="match status" value="1"/>
</dbReference>
<dbReference type="GO" id="GO:0001716">
    <property type="term" value="F:L-amino-acid oxidase activity"/>
    <property type="evidence" value="ECO:0007669"/>
    <property type="project" value="TreeGrafter"/>
</dbReference>
<evidence type="ECO:0000259" key="1">
    <source>
        <dbReference type="Pfam" id="PF01593"/>
    </source>
</evidence>
<feature type="domain" description="Amine oxidase" evidence="1">
    <location>
        <begin position="37"/>
        <end position="482"/>
    </location>
</feature>
<dbReference type="PANTHER" id="PTHR10742">
    <property type="entry name" value="FLAVIN MONOAMINE OXIDASE"/>
    <property type="match status" value="1"/>
</dbReference>
<sequence length="488" mass="55225">MNPFIPSLSNEEMISIIQKGLGRTSQPKRIIVVGAGMAGLVAASLLKEAGHEVILLESSDRVGGRVYTIRSPFENGEYMEAGAMRIPNSHHLTLEYIRKFGLMLRPFVNSTPNDLIFVNNVLVRLKEYERNPDVLRFPVNDFEKGKTISDLLNLAVSPITQFIEEDPDQRWITVIKEFDKYSVDSFFRYNPVGWTLSPAAIEQILVLADLEGLPELSFLEALRELILLESPDVSFYEVAGGLDQLPKAFLPQLRPNILFRHKMTRIVQNEREVTIYALDQNSKTVHVTGDAAIITIPFSAFQYVDVEPFDSFSHAKWKAIRQLHYVASTKIGIQFNKRFWEDAGLFGGKMITDQPIRFTYFPSHGFGSDTGVVLASYTWEDHALIWDGLSLDQQIKECMDELMKVFGPSIENHVVTGASFSWQKYPHTNGGFSMFKPEQESELFPAVIASEGRVYFAGEHASYTRTWIQGAIESGIRAAHDVHRRNEP</sequence>
<accession>A0A8I1A7N7</accession>
<protein>
    <submittedName>
        <fullName evidence="2">Flavin monoamine oxidase family protein</fullName>
    </submittedName>
</protein>
<evidence type="ECO:0000313" key="3">
    <source>
        <dbReference type="Proteomes" id="UP000633619"/>
    </source>
</evidence>
<dbReference type="InterPro" id="IPR002937">
    <property type="entry name" value="Amino_oxidase"/>
</dbReference>
<keyword evidence="3" id="KW-1185">Reference proteome</keyword>
<gene>
    <name evidence="2" type="ORF">I8U20_11445</name>
</gene>
<dbReference type="InterPro" id="IPR036188">
    <property type="entry name" value="FAD/NAD-bd_sf"/>
</dbReference>
<dbReference type="SUPFAM" id="SSF54373">
    <property type="entry name" value="FAD-linked reductases, C-terminal domain"/>
    <property type="match status" value="1"/>
</dbReference>
<dbReference type="Gene3D" id="1.10.405.10">
    <property type="entry name" value="Guanine Nucleotide Dissociation Inhibitor, domain 1"/>
    <property type="match status" value="1"/>
</dbReference>
<dbReference type="InterPro" id="IPR050281">
    <property type="entry name" value="Flavin_monoamine_oxidase"/>
</dbReference>
<proteinExistence type="predicted"/>
<name>A0A8I1A7N7_THEIN</name>
<dbReference type="EMBL" id="JAECVW010000007">
    <property type="protein sequence ID" value="MBH8595943.1"/>
    <property type="molecule type" value="Genomic_DNA"/>
</dbReference>
<dbReference type="PRINTS" id="PR00420">
    <property type="entry name" value="RNGMNOXGNASE"/>
</dbReference>
<organism evidence="2 3">
    <name type="scientific">Thermoactinomyces intermedius</name>
    <dbReference type="NCBI Taxonomy" id="2024"/>
    <lineage>
        <taxon>Bacteria</taxon>
        <taxon>Bacillati</taxon>
        <taxon>Bacillota</taxon>
        <taxon>Bacilli</taxon>
        <taxon>Bacillales</taxon>
        <taxon>Thermoactinomycetaceae</taxon>
        <taxon>Thermoactinomyces</taxon>
    </lineage>
</organism>
<reference evidence="2 3" key="1">
    <citation type="submission" date="2020-12" db="EMBL/GenBank/DDBJ databases">
        <title>WGS of Thermoactinomyces spp.</title>
        <authorList>
            <person name="Cheng K."/>
        </authorList>
    </citation>
    <scope>NUCLEOTIDE SEQUENCE [LARGE SCALE GENOMIC DNA]</scope>
    <source>
        <strain evidence="3">CICC 10671\DSM 43846</strain>
    </source>
</reference>
<dbReference type="GO" id="GO:0009063">
    <property type="term" value="P:amino acid catabolic process"/>
    <property type="evidence" value="ECO:0007669"/>
    <property type="project" value="TreeGrafter"/>
</dbReference>
<dbReference type="AlphaFoldDB" id="A0A8I1A7N7"/>
<dbReference type="Gene3D" id="3.90.660.10">
    <property type="match status" value="1"/>
</dbReference>
<comment type="caution">
    <text evidence="2">The sequence shown here is derived from an EMBL/GenBank/DDBJ whole genome shotgun (WGS) entry which is preliminary data.</text>
</comment>
<dbReference type="Gene3D" id="3.50.50.60">
    <property type="entry name" value="FAD/NAD(P)-binding domain"/>
    <property type="match status" value="1"/>
</dbReference>
<dbReference type="Proteomes" id="UP000633619">
    <property type="component" value="Unassembled WGS sequence"/>
</dbReference>
<evidence type="ECO:0000313" key="2">
    <source>
        <dbReference type="EMBL" id="MBH8595943.1"/>
    </source>
</evidence>
<dbReference type="PANTHER" id="PTHR10742:SF342">
    <property type="entry name" value="AMINE OXIDASE"/>
    <property type="match status" value="1"/>
</dbReference>